<dbReference type="EMBL" id="JMCB01000013">
    <property type="protein sequence ID" value="KFE64933.1"/>
    <property type="molecule type" value="Genomic_DNA"/>
</dbReference>
<keyword evidence="4" id="KW-1185">Reference proteome</keyword>
<dbReference type="RefSeq" id="WP_157232246.1">
    <property type="nucleotide sequence ID" value="NZ_JMCB01000013.1"/>
</dbReference>
<dbReference type="AlphaFoldDB" id="A0A085WB70"/>
<dbReference type="OrthoDB" id="5520307at2"/>
<reference evidence="3 4" key="1">
    <citation type="submission" date="2014-04" db="EMBL/GenBank/DDBJ databases">
        <title>Genome assembly of Hyalangium minutum DSM 14724.</title>
        <authorList>
            <person name="Sharma G."/>
            <person name="Subramanian S."/>
        </authorList>
    </citation>
    <scope>NUCLEOTIDE SEQUENCE [LARGE SCALE GENOMIC DNA]</scope>
    <source>
        <strain evidence="3 4">DSM 14724</strain>
    </source>
</reference>
<evidence type="ECO:0000259" key="2">
    <source>
        <dbReference type="PROSITE" id="PS50093"/>
    </source>
</evidence>
<dbReference type="STRING" id="394096.DB31_1951"/>
<evidence type="ECO:0000313" key="3">
    <source>
        <dbReference type="EMBL" id="KFE64933.1"/>
    </source>
</evidence>
<feature type="region of interest" description="Disordered" evidence="1">
    <location>
        <begin position="279"/>
        <end position="303"/>
    </location>
</feature>
<dbReference type="PATRIC" id="fig|394096.3.peg.6286"/>
<dbReference type="Gene3D" id="2.60.40.10">
    <property type="entry name" value="Immunoglobulins"/>
    <property type="match status" value="1"/>
</dbReference>
<dbReference type="PROSITE" id="PS50093">
    <property type="entry name" value="PKD"/>
    <property type="match status" value="1"/>
</dbReference>
<organism evidence="3 4">
    <name type="scientific">Hyalangium minutum</name>
    <dbReference type="NCBI Taxonomy" id="394096"/>
    <lineage>
        <taxon>Bacteria</taxon>
        <taxon>Pseudomonadati</taxon>
        <taxon>Myxococcota</taxon>
        <taxon>Myxococcia</taxon>
        <taxon>Myxococcales</taxon>
        <taxon>Cystobacterineae</taxon>
        <taxon>Archangiaceae</taxon>
        <taxon>Hyalangium</taxon>
    </lineage>
</organism>
<dbReference type="CDD" id="cd00146">
    <property type="entry name" value="PKD"/>
    <property type="match status" value="1"/>
</dbReference>
<dbReference type="SUPFAM" id="SSF49299">
    <property type="entry name" value="PKD domain"/>
    <property type="match status" value="1"/>
</dbReference>
<dbReference type="InterPro" id="IPR035986">
    <property type="entry name" value="PKD_dom_sf"/>
</dbReference>
<evidence type="ECO:0000256" key="1">
    <source>
        <dbReference type="SAM" id="MobiDB-lite"/>
    </source>
</evidence>
<comment type="caution">
    <text evidence="3">The sequence shown here is derived from an EMBL/GenBank/DDBJ whole genome shotgun (WGS) entry which is preliminary data.</text>
</comment>
<dbReference type="InterPro" id="IPR013783">
    <property type="entry name" value="Ig-like_fold"/>
</dbReference>
<dbReference type="InterPro" id="IPR000601">
    <property type="entry name" value="PKD_dom"/>
</dbReference>
<feature type="domain" description="PKD" evidence="2">
    <location>
        <begin position="207"/>
        <end position="245"/>
    </location>
</feature>
<evidence type="ECO:0000313" key="4">
    <source>
        <dbReference type="Proteomes" id="UP000028725"/>
    </source>
</evidence>
<dbReference type="Proteomes" id="UP000028725">
    <property type="component" value="Unassembled WGS sequence"/>
</dbReference>
<protein>
    <recommendedName>
        <fullName evidence="2">PKD domain-containing protein</fullName>
    </recommendedName>
</protein>
<gene>
    <name evidence="3" type="ORF">DB31_1951</name>
</gene>
<sequence>MRRRWGLVAAAAVVVLAGVLWRRREGEAPSPAPRVVVEAPPQVAPPPPPSAPSLPPVAAKSAPIVGVQAREVLATALHEELVPVVSSTVVEAIDRDRSWVCAGEPMGLSARLGGVSEPGSVHRWVWLTRDGNAELHPGRTVQWAAPAEPGKYAVYFQVCKDLGGRRVGLLAERVVEIDVRSCAPSERQDAEPLRLIVTQRRQSAFLFQTISPGSERAAAYTWDFGDGATAQTVEPQAEHSYSVEGLGTNETRSFTVRVMARSPRGVPLVATAFVVTRGAPPSEGPRPAELEVSRWSEQPDGGRRSNVVVKDVATDITWDRLERVTRYWDGGVDIDTRKWSEVVRVEEGLERGGFRGYVLVSPAEAAPGTKQILDTLYGYDSTGQEVVFSWSPYKSEAPLTPPSGEEPPRK</sequence>
<name>A0A085WB70_9BACT</name>
<accession>A0A085WB70</accession>
<proteinExistence type="predicted"/>